<feature type="region of interest" description="Disordered" evidence="2">
    <location>
        <begin position="444"/>
        <end position="495"/>
    </location>
</feature>
<feature type="region of interest" description="Disordered" evidence="2">
    <location>
        <begin position="565"/>
        <end position="586"/>
    </location>
</feature>
<reference evidence="3" key="1">
    <citation type="submission" date="2023-10" db="EMBL/GenBank/DDBJ databases">
        <title>Genome assembly of Pristionchus species.</title>
        <authorList>
            <person name="Yoshida K."/>
            <person name="Sommer R.J."/>
        </authorList>
    </citation>
    <scope>NUCLEOTIDE SEQUENCE</scope>
    <source>
        <strain evidence="3">RS5133</strain>
    </source>
</reference>
<dbReference type="AlphaFoldDB" id="A0AAV5VVD2"/>
<organism evidence="3 4">
    <name type="scientific">Pristionchus fissidentatus</name>
    <dbReference type="NCBI Taxonomy" id="1538716"/>
    <lineage>
        <taxon>Eukaryota</taxon>
        <taxon>Metazoa</taxon>
        <taxon>Ecdysozoa</taxon>
        <taxon>Nematoda</taxon>
        <taxon>Chromadorea</taxon>
        <taxon>Rhabditida</taxon>
        <taxon>Rhabditina</taxon>
        <taxon>Diplogasteromorpha</taxon>
        <taxon>Diplogasteroidea</taxon>
        <taxon>Neodiplogasteridae</taxon>
        <taxon>Pristionchus</taxon>
    </lineage>
</organism>
<protein>
    <submittedName>
        <fullName evidence="3">Uncharacterized protein</fullName>
    </submittedName>
</protein>
<accession>A0AAV5VVD2</accession>
<feature type="compositionally biased region" description="Acidic residues" evidence="2">
    <location>
        <begin position="565"/>
        <end position="585"/>
    </location>
</feature>
<keyword evidence="1" id="KW-0175">Coiled coil</keyword>
<evidence type="ECO:0000256" key="1">
    <source>
        <dbReference type="SAM" id="Coils"/>
    </source>
</evidence>
<feature type="compositionally biased region" description="Basic and acidic residues" evidence="2">
    <location>
        <begin position="638"/>
        <end position="647"/>
    </location>
</feature>
<feature type="region of interest" description="Disordered" evidence="2">
    <location>
        <begin position="791"/>
        <end position="882"/>
    </location>
</feature>
<sequence>MPARANSTRSLNTEESKFNWNHLVDECGGYNFIENAFRQYKFLDKTVLEAAFLRGPRREVMIRGAPNTVRTVKKVEESELLITGSESRKKLSEIVTSFEEASRGGMFPVKDSVVLLEALKDRALDTVRTVIEEGQLFVYQSLDDAKYLAVVIKVCDCIIDCLFFDGVMEGKNMSFRFSDKPHKNVILVAGCTAMQPLKRDFIISEIISSTISDCVKAYKKSRRMKYKKVNLTLMPECLFRIPLLVQNCELYKGDNVEFLNVRREEFPDRYALASSPHFVAATVESQEGKIVRVKIVDGDTEVMQSIHLWEGLLYPVGTAEKLGVEIKGTKGGNGTRDLSDVGGPEKIEDKDAFRGYAELLMEEDESPLVRPIAIRNVHEGRLAEFVFIDSIETGSLLIPLSNPRLLPAGFAKRTKKIPVKFNQQRMNQALVSCVFNEDRKERMEIVRRDEDDSMDGGDSSMRSESDDREEETSPLSHSPQMDDIDANSNLRNETSGEMNDLADEMNGMERPFEGSRDEHKISVPAIPLMEETIDGSGSTVHSDDSLTLTTDGEMINTEEIGEIDEEMRSEEDEEEMEIEKDEESTIDNTVIQEELDAAAELEKEIELANEEIEQWAMKYEGRRDEENRTRFLSGDSFDLDKVKKELDDSSPISQPVSDFVEDDTQSKCDHAPSSSIPPPSHSSIDPSSTQPSHHVTHSIQSTSSPSMQQSLLPPISAACDACAAVSLPAASPAEPLHEASSAAYAVVSAAVESAADPHLAASAAGSSPAAYAAISPAASAVDFPAADFPPAPSSAADSLSAASAGVSPPAASSTLTPPPSLSESTEVDQLNPCEEHESEESLDAVNLSPLKILPIGSRDDVTRPTTPVSVEEKEESVEKERMEYTRPTYSILLTLIENGRKSEEKEDEEIGKMFTHASSSISSVDDANINKQSMSTRGEIVETPNKKMKGSPSMDELPAKRARIDDEDGEKIKKKGTRGIPLDPSFDSRVLPPEILRAIGGKEKEVERRRGGIPRHPPLSLRSSSIEDVRLISGAEELKRIQMEETLIRLGLMTSEKVIDHDIITAELMSNFRNPQEWNAIELQQFMEAMDIKQPLKDHIREQDFDGMKLFSLKFEEILGEFPFLGEEEFSEKLFFFGFVDRIRKLINTPTMVFAY</sequence>
<keyword evidence="4" id="KW-1185">Reference proteome</keyword>
<feature type="region of interest" description="Disordered" evidence="2">
    <location>
        <begin position="619"/>
        <end position="711"/>
    </location>
</feature>
<evidence type="ECO:0000256" key="2">
    <source>
        <dbReference type="SAM" id="MobiDB-lite"/>
    </source>
</evidence>
<comment type="caution">
    <text evidence="3">The sequence shown here is derived from an EMBL/GenBank/DDBJ whole genome shotgun (WGS) entry which is preliminary data.</text>
</comment>
<feature type="compositionally biased region" description="Low complexity" evidence="2">
    <location>
        <begin position="793"/>
        <end position="815"/>
    </location>
</feature>
<dbReference type="Proteomes" id="UP001432322">
    <property type="component" value="Unassembled WGS sequence"/>
</dbReference>
<name>A0AAV5VVD2_9BILA</name>
<feature type="compositionally biased region" description="Low complexity" evidence="2">
    <location>
        <begin position="681"/>
        <end position="711"/>
    </location>
</feature>
<evidence type="ECO:0000313" key="3">
    <source>
        <dbReference type="EMBL" id="GMT23509.1"/>
    </source>
</evidence>
<evidence type="ECO:0000313" key="4">
    <source>
        <dbReference type="Proteomes" id="UP001432322"/>
    </source>
</evidence>
<proteinExistence type="predicted"/>
<gene>
    <name evidence="3" type="ORF">PFISCL1PPCAC_14806</name>
</gene>
<dbReference type="EMBL" id="BTSY01000004">
    <property type="protein sequence ID" value="GMT23509.1"/>
    <property type="molecule type" value="Genomic_DNA"/>
</dbReference>
<feature type="compositionally biased region" description="Polar residues" evidence="2">
    <location>
        <begin position="486"/>
        <end position="495"/>
    </location>
</feature>
<feature type="coiled-coil region" evidence="1">
    <location>
        <begin position="591"/>
        <end position="618"/>
    </location>
</feature>
<feature type="compositionally biased region" description="Basic and acidic residues" evidence="2">
    <location>
        <begin position="619"/>
        <end position="629"/>
    </location>
</feature>